<dbReference type="AlphaFoldDB" id="A0AAD4GNC8"/>
<organism evidence="2 3">
    <name type="scientific">Aspergillus nanangensis</name>
    <dbReference type="NCBI Taxonomy" id="2582783"/>
    <lineage>
        <taxon>Eukaryota</taxon>
        <taxon>Fungi</taxon>
        <taxon>Dikarya</taxon>
        <taxon>Ascomycota</taxon>
        <taxon>Pezizomycotina</taxon>
        <taxon>Eurotiomycetes</taxon>
        <taxon>Eurotiomycetidae</taxon>
        <taxon>Eurotiales</taxon>
        <taxon>Aspergillaceae</taxon>
        <taxon>Aspergillus</taxon>
        <taxon>Aspergillus subgen. Circumdati</taxon>
    </lineage>
</organism>
<reference evidence="2" key="2">
    <citation type="submission" date="2020-02" db="EMBL/GenBank/DDBJ databases">
        <authorList>
            <person name="Gilchrist C.L.M."/>
            <person name="Chooi Y.-H."/>
        </authorList>
    </citation>
    <scope>NUCLEOTIDE SEQUENCE</scope>
    <source>
        <strain evidence="2">MST-FP2251</strain>
    </source>
</reference>
<protein>
    <submittedName>
        <fullName evidence="2">Uncharacterized protein</fullName>
    </submittedName>
</protein>
<evidence type="ECO:0000313" key="2">
    <source>
        <dbReference type="EMBL" id="KAF9883270.1"/>
    </source>
</evidence>
<sequence>MDALGAFSHLFNNVPFWQTRLSELKAHTATRHAEYPPSSHEQLPLRCLVSFEQEFTGANDFTTPNPQKRGTDQVSFICSSERRNGIIYYDGHTQNSLKEMVHNIETARNNVRRVKMAQLPPLSLGTGMSSRGGRMNKLSASLQADDAGPDQLLSNIRRARHRRLPAPPQQTQTAPASDSPLDLADKHLEVAHGLCETAACHFLRVGGCANKLSKVHEEFKVLLQMATKEVERLKPQQIQEEEATITAEPAKKSPEDNQPAISHDGAIEVDDNAESVDSLGLKAFRTNWQRASPTT</sequence>
<dbReference type="EMBL" id="VCAU01000173">
    <property type="protein sequence ID" value="KAF9883270.1"/>
    <property type="molecule type" value="Genomic_DNA"/>
</dbReference>
<gene>
    <name evidence="2" type="ORF">FE257_003790</name>
</gene>
<proteinExistence type="predicted"/>
<comment type="caution">
    <text evidence="2">The sequence shown here is derived from an EMBL/GenBank/DDBJ whole genome shotgun (WGS) entry which is preliminary data.</text>
</comment>
<keyword evidence="3" id="KW-1185">Reference proteome</keyword>
<feature type="region of interest" description="Disordered" evidence="1">
    <location>
        <begin position="244"/>
        <end position="270"/>
    </location>
</feature>
<evidence type="ECO:0000313" key="3">
    <source>
        <dbReference type="Proteomes" id="UP001194746"/>
    </source>
</evidence>
<accession>A0AAD4GNC8</accession>
<dbReference type="Proteomes" id="UP001194746">
    <property type="component" value="Unassembled WGS sequence"/>
</dbReference>
<reference evidence="2" key="1">
    <citation type="journal article" date="2019" name="Beilstein J. Org. Chem.">
        <title>Nanangenines: drimane sesquiterpenoids as the dominant metabolite cohort of a novel Australian fungus, Aspergillus nanangensis.</title>
        <authorList>
            <person name="Lacey H.J."/>
            <person name="Gilchrist C.L.M."/>
            <person name="Crombie A."/>
            <person name="Kalaitzis J.A."/>
            <person name="Vuong D."/>
            <person name="Rutledge P.J."/>
            <person name="Turner P."/>
            <person name="Pitt J.I."/>
            <person name="Lacey E."/>
            <person name="Chooi Y.H."/>
            <person name="Piggott A.M."/>
        </authorList>
    </citation>
    <scope>NUCLEOTIDE SEQUENCE</scope>
    <source>
        <strain evidence="2">MST-FP2251</strain>
    </source>
</reference>
<evidence type="ECO:0000256" key="1">
    <source>
        <dbReference type="SAM" id="MobiDB-lite"/>
    </source>
</evidence>
<name>A0AAD4GNC8_ASPNN</name>